<dbReference type="InterPro" id="IPR010239">
    <property type="entry name" value="CHP02001"/>
</dbReference>
<keyword evidence="3" id="KW-1185">Reference proteome</keyword>
<reference evidence="2 3" key="1">
    <citation type="submission" date="2015-12" db="EMBL/GenBank/DDBJ databases">
        <title>Complete genome of Lacimicrobium alkaliphilum KCTC 32984.</title>
        <authorList>
            <person name="Kim S.-G."/>
            <person name="Lee Y.-J."/>
        </authorList>
    </citation>
    <scope>NUCLEOTIDE SEQUENCE [LARGE SCALE GENOMIC DNA]</scope>
    <source>
        <strain evidence="2 3">YelD216</strain>
    </source>
</reference>
<dbReference type="Pfam" id="PF09694">
    <property type="entry name" value="Gcw_chp"/>
    <property type="match status" value="1"/>
</dbReference>
<dbReference type="NCBIfam" id="TIGR02001">
    <property type="entry name" value="gcw_chp"/>
    <property type="match status" value="1"/>
</dbReference>
<feature type="chain" id="PRO_5006836271" description="Porin" evidence="1">
    <location>
        <begin position="23"/>
        <end position="227"/>
    </location>
</feature>
<dbReference type="Proteomes" id="UP000068447">
    <property type="component" value="Chromosome"/>
</dbReference>
<protein>
    <recommendedName>
        <fullName evidence="4">Porin</fullName>
    </recommendedName>
</protein>
<evidence type="ECO:0000256" key="1">
    <source>
        <dbReference type="SAM" id="SignalP"/>
    </source>
</evidence>
<dbReference type="AlphaFoldDB" id="A0A0U3AYU6"/>
<sequence>MKLRNKLLTASLLSAMTLGAQADVSGYVTLASDYMFRGVTLNDKSPALQGGIDWEGDTGWYAGTWASQTDDGETSDVEVDLFAGYYGEMENGFEYDLMVIYYALLDDADYNYFELHGALIRPVSDSLTLSLNLDYTNDSIAAKGFGDDMSALHVSAVAEYDLGDDMGLAFEYGRQGWDEDSESYGYNWGRISLTKDYNDFSFDLSAWYNNLDEDDSSKFTASVSYNF</sequence>
<dbReference type="RefSeq" id="WP_062478393.1">
    <property type="nucleotide sequence ID" value="NZ_CP013650.1"/>
</dbReference>
<dbReference type="STRING" id="1526571.AT746_07170"/>
<gene>
    <name evidence="2" type="ORF">AT746_07170</name>
</gene>
<evidence type="ECO:0000313" key="3">
    <source>
        <dbReference type="Proteomes" id="UP000068447"/>
    </source>
</evidence>
<dbReference type="SUPFAM" id="SSF56935">
    <property type="entry name" value="Porins"/>
    <property type="match status" value="1"/>
</dbReference>
<proteinExistence type="predicted"/>
<name>A0A0U3AYU6_9ALTE</name>
<evidence type="ECO:0008006" key="4">
    <source>
        <dbReference type="Google" id="ProtNLM"/>
    </source>
</evidence>
<dbReference type="OrthoDB" id="9793561at2"/>
<dbReference type="KEGG" id="lal:AT746_07170"/>
<organism evidence="2 3">
    <name type="scientific">Lacimicrobium alkaliphilum</name>
    <dbReference type="NCBI Taxonomy" id="1526571"/>
    <lineage>
        <taxon>Bacteria</taxon>
        <taxon>Pseudomonadati</taxon>
        <taxon>Pseudomonadota</taxon>
        <taxon>Gammaproteobacteria</taxon>
        <taxon>Alteromonadales</taxon>
        <taxon>Alteromonadaceae</taxon>
        <taxon>Lacimicrobium</taxon>
    </lineage>
</organism>
<evidence type="ECO:0000313" key="2">
    <source>
        <dbReference type="EMBL" id="ALS98064.1"/>
    </source>
</evidence>
<feature type="signal peptide" evidence="1">
    <location>
        <begin position="1"/>
        <end position="22"/>
    </location>
</feature>
<keyword evidence="1" id="KW-0732">Signal</keyword>
<dbReference type="EMBL" id="CP013650">
    <property type="protein sequence ID" value="ALS98064.1"/>
    <property type="molecule type" value="Genomic_DNA"/>
</dbReference>
<accession>A0A0U3AYU6</accession>